<dbReference type="CDD" id="cd07983">
    <property type="entry name" value="LPLAT_DUF374-like"/>
    <property type="match status" value="1"/>
</dbReference>
<sequence length="193" mass="22171">MRFEMQGEFQSLIDCNKKRKPVILAAWHGELFSIAGGQNQVDLRFAVMVSQSKDGEFIARIIERLGHHTVRGSSSRGGVRALIQAKKMMEKDNDVVVVTMDGPRGPRHKVKDGIIYLAQKTGALIFPVRVFPEKTKVFEKSWDRFELPYPFTRTPIYIGEGMAVTDEKLDKEVLKREKKRLEERMQALKPIKR</sequence>
<dbReference type="Proteomes" id="UP001053296">
    <property type="component" value="Chromosome"/>
</dbReference>
<name>A0ABN6EQS0_9BACT</name>
<dbReference type="InterPro" id="IPR007172">
    <property type="entry name" value="DUF374"/>
</dbReference>
<dbReference type="EMBL" id="AP024485">
    <property type="protein sequence ID" value="BCS87148.1"/>
    <property type="molecule type" value="Genomic_DNA"/>
</dbReference>
<proteinExistence type="predicted"/>
<feature type="domain" description="DUF374" evidence="1">
    <location>
        <begin position="43"/>
        <end position="107"/>
    </location>
</feature>
<gene>
    <name evidence="2" type="ORF">PSDVSF_03900</name>
</gene>
<organism evidence="2 3">
    <name type="scientific">Pseudodesulfovibrio sediminis</name>
    <dbReference type="NCBI Taxonomy" id="2810563"/>
    <lineage>
        <taxon>Bacteria</taxon>
        <taxon>Pseudomonadati</taxon>
        <taxon>Thermodesulfobacteriota</taxon>
        <taxon>Desulfovibrionia</taxon>
        <taxon>Desulfovibrionales</taxon>
        <taxon>Desulfovibrionaceae</taxon>
    </lineage>
</organism>
<evidence type="ECO:0000313" key="3">
    <source>
        <dbReference type="Proteomes" id="UP001053296"/>
    </source>
</evidence>
<evidence type="ECO:0000259" key="1">
    <source>
        <dbReference type="Pfam" id="PF04028"/>
    </source>
</evidence>
<accession>A0ABN6EQS0</accession>
<keyword evidence="3" id="KW-1185">Reference proteome</keyword>
<protein>
    <recommendedName>
        <fullName evidence="1">DUF374 domain-containing protein</fullName>
    </recommendedName>
</protein>
<evidence type="ECO:0000313" key="2">
    <source>
        <dbReference type="EMBL" id="BCS87148.1"/>
    </source>
</evidence>
<reference evidence="2" key="1">
    <citation type="journal article" date="2022" name="Arch. Microbiol.">
        <title>Pseudodesulfovibrio sediminis sp. nov., a mesophilic and neutrophilic sulfate-reducing bacterium isolated from sediment of a brackish lake.</title>
        <authorList>
            <person name="Takahashi A."/>
            <person name="Kojima H."/>
            <person name="Watanabe M."/>
            <person name="Fukui M."/>
        </authorList>
    </citation>
    <scope>NUCLEOTIDE SEQUENCE</scope>
    <source>
        <strain evidence="2">SF6</strain>
    </source>
</reference>
<dbReference type="Pfam" id="PF04028">
    <property type="entry name" value="DUF374"/>
    <property type="match status" value="1"/>
</dbReference>